<evidence type="ECO:0000256" key="8">
    <source>
        <dbReference type="ARBA" id="ARBA00022967"/>
    </source>
</evidence>
<evidence type="ECO:0000256" key="4">
    <source>
        <dbReference type="ARBA" id="ARBA00022597"/>
    </source>
</evidence>
<dbReference type="PANTHER" id="PTHR43790">
    <property type="entry name" value="CARBOHYDRATE TRANSPORT ATP-BINDING PROTEIN MG119-RELATED"/>
    <property type="match status" value="1"/>
</dbReference>
<keyword evidence="7 11" id="KW-0067">ATP-binding</keyword>
<evidence type="ECO:0000256" key="6">
    <source>
        <dbReference type="ARBA" id="ARBA00022741"/>
    </source>
</evidence>
<dbReference type="EMBL" id="LYBW01000056">
    <property type="protein sequence ID" value="ODR91135.1"/>
    <property type="molecule type" value="Genomic_DNA"/>
</dbReference>
<comment type="caution">
    <text evidence="11">The sequence shown here is derived from an EMBL/GenBank/DDBJ whole genome shotgun (WGS) entry which is preliminary data.</text>
</comment>
<accession>A0A1E3VC60</accession>
<keyword evidence="3" id="KW-1003">Cell membrane</keyword>
<dbReference type="PROSITE" id="PS50893">
    <property type="entry name" value="ABC_TRANSPORTER_2"/>
    <property type="match status" value="2"/>
</dbReference>
<keyword evidence="5" id="KW-0677">Repeat</keyword>
<gene>
    <name evidence="11" type="ORF">A8M32_09945</name>
</gene>
<evidence type="ECO:0000256" key="1">
    <source>
        <dbReference type="ARBA" id="ARBA00004202"/>
    </source>
</evidence>
<dbReference type="GO" id="GO:0005886">
    <property type="term" value="C:plasma membrane"/>
    <property type="evidence" value="ECO:0007669"/>
    <property type="project" value="UniProtKB-SubCell"/>
</dbReference>
<evidence type="ECO:0000313" key="11">
    <source>
        <dbReference type="EMBL" id="ODR91135.1"/>
    </source>
</evidence>
<evidence type="ECO:0000256" key="3">
    <source>
        <dbReference type="ARBA" id="ARBA00022475"/>
    </source>
</evidence>
<dbReference type="InterPro" id="IPR050107">
    <property type="entry name" value="ABC_carbohydrate_import_ATPase"/>
</dbReference>
<keyword evidence="4" id="KW-0762">Sugar transport</keyword>
<dbReference type="InterPro" id="IPR003439">
    <property type="entry name" value="ABC_transporter-like_ATP-bd"/>
</dbReference>
<feature type="domain" description="ABC transporter" evidence="10">
    <location>
        <begin position="253"/>
        <end position="494"/>
    </location>
</feature>
<dbReference type="SUPFAM" id="SSF52540">
    <property type="entry name" value="P-loop containing nucleoside triphosphate hydrolases"/>
    <property type="match status" value="2"/>
</dbReference>
<reference evidence="12" key="1">
    <citation type="submission" date="2016-05" db="EMBL/GenBank/DDBJ databases">
        <authorList>
            <person name="Li Y."/>
        </authorList>
    </citation>
    <scope>NUCLEOTIDE SEQUENCE [LARGE SCALE GENOMIC DNA]</scope>
    <source>
        <strain evidence="12">YIC4027</strain>
    </source>
</reference>
<dbReference type="CDD" id="cd03216">
    <property type="entry name" value="ABC_Carb_Monos_I"/>
    <property type="match status" value="1"/>
</dbReference>
<dbReference type="AlphaFoldDB" id="A0A1E3VC60"/>
<evidence type="ECO:0000256" key="2">
    <source>
        <dbReference type="ARBA" id="ARBA00022448"/>
    </source>
</evidence>
<dbReference type="GO" id="GO:0005524">
    <property type="term" value="F:ATP binding"/>
    <property type="evidence" value="ECO:0007669"/>
    <property type="project" value="UniProtKB-KW"/>
</dbReference>
<evidence type="ECO:0000256" key="9">
    <source>
        <dbReference type="ARBA" id="ARBA00023136"/>
    </source>
</evidence>
<name>A0A1E3VC60_9HYPH</name>
<comment type="subcellular location">
    <subcellularLocation>
        <location evidence="1">Cell membrane</location>
        <topology evidence="1">Peripheral membrane protein</topology>
    </subcellularLocation>
</comment>
<dbReference type="InterPro" id="IPR003593">
    <property type="entry name" value="AAA+_ATPase"/>
</dbReference>
<dbReference type="Pfam" id="PF00005">
    <property type="entry name" value="ABC_tran"/>
    <property type="match status" value="2"/>
</dbReference>
<keyword evidence="12" id="KW-1185">Reference proteome</keyword>
<keyword evidence="8" id="KW-1278">Translocase</keyword>
<sequence length="497" mass="53317">MASPILEMKGIHKRFPGVYALKDVSFAVAKGTVHGLVGENGAGKSTLMRILSGAYLATEGQVAIDGNVVEAPTPDKMLQLGVAVIYQELAQAPHLTVAENIFLGRLPKTSIGTIDWRKAKLDAARILKKLNFAVDPSARIDRLSVAQRQMVEIAKAISRDARIVVLDEPSAVLGDSELENLFELIRTLSREQGVSFVYISHRLKELYEICDDVTVLRDGQVISSEPIAQTTSADLIRKMVGREMNDIFPGRVAPKQNIRLSVKGLNRKGKLKDISFDVRRGEIFGICGLAGSGRTEILRAIAGADPVDSGEVSVDGSQLALGKPRAALAKGIGLLPEDRKTEGLFLDQSVAFNVTISSLGELVTSGLLSGSKEKGIVSNYISQMRIKTPSGATRVRTLSGGNQQKCGIARQLSAGTSILLVDEPTRGVDVAAKREIYDLLVQVTANMGASVVMVSSELPEILGLCDRILVMRQGEVAAILEGQGATEEAIMSHAVWN</sequence>
<dbReference type="FunFam" id="3.40.50.300:FF:000127">
    <property type="entry name" value="Ribose import ATP-binding protein RbsA"/>
    <property type="match status" value="1"/>
</dbReference>
<dbReference type="InterPro" id="IPR027417">
    <property type="entry name" value="P-loop_NTPase"/>
</dbReference>
<evidence type="ECO:0000256" key="7">
    <source>
        <dbReference type="ARBA" id="ARBA00022840"/>
    </source>
</evidence>
<feature type="domain" description="ABC transporter" evidence="10">
    <location>
        <begin position="6"/>
        <end position="243"/>
    </location>
</feature>
<evidence type="ECO:0000259" key="10">
    <source>
        <dbReference type="PROSITE" id="PS50893"/>
    </source>
</evidence>
<dbReference type="RefSeq" id="WP_069458243.1">
    <property type="nucleotide sequence ID" value="NZ_LYBW01000056.1"/>
</dbReference>
<keyword evidence="2" id="KW-0813">Transport</keyword>
<protein>
    <submittedName>
        <fullName evidence="11">D-xylose ABC transporter ATP-binding protein</fullName>
    </submittedName>
</protein>
<dbReference type="CDD" id="cd03215">
    <property type="entry name" value="ABC_Carb_Monos_II"/>
    <property type="match status" value="1"/>
</dbReference>
<dbReference type="GO" id="GO:0016887">
    <property type="term" value="F:ATP hydrolysis activity"/>
    <property type="evidence" value="ECO:0007669"/>
    <property type="project" value="InterPro"/>
</dbReference>
<keyword evidence="9" id="KW-0472">Membrane</keyword>
<dbReference type="STRING" id="1752398.A8M32_09945"/>
<dbReference type="PANTHER" id="PTHR43790:SF3">
    <property type="entry name" value="D-ALLOSE IMPORT ATP-BINDING PROTEIN ALSA-RELATED"/>
    <property type="match status" value="1"/>
</dbReference>
<organism evidence="11 12">
    <name type="scientific">Sinorhizobium alkalisoli</name>
    <dbReference type="NCBI Taxonomy" id="1752398"/>
    <lineage>
        <taxon>Bacteria</taxon>
        <taxon>Pseudomonadati</taxon>
        <taxon>Pseudomonadota</taxon>
        <taxon>Alphaproteobacteria</taxon>
        <taxon>Hyphomicrobiales</taxon>
        <taxon>Rhizobiaceae</taxon>
        <taxon>Sinorhizobium/Ensifer group</taxon>
        <taxon>Sinorhizobium</taxon>
    </lineage>
</organism>
<evidence type="ECO:0000256" key="5">
    <source>
        <dbReference type="ARBA" id="ARBA00022737"/>
    </source>
</evidence>
<keyword evidence="6" id="KW-0547">Nucleotide-binding</keyword>
<dbReference type="Gene3D" id="3.40.50.300">
    <property type="entry name" value="P-loop containing nucleotide triphosphate hydrolases"/>
    <property type="match status" value="2"/>
</dbReference>
<dbReference type="OrthoDB" id="9805029at2"/>
<evidence type="ECO:0000313" key="12">
    <source>
        <dbReference type="Proteomes" id="UP000094342"/>
    </source>
</evidence>
<proteinExistence type="predicted"/>
<dbReference type="SMART" id="SM00382">
    <property type="entry name" value="AAA"/>
    <property type="match status" value="2"/>
</dbReference>
<dbReference type="Proteomes" id="UP000094342">
    <property type="component" value="Unassembled WGS sequence"/>
</dbReference>